<dbReference type="PANTHER" id="PTHR22762">
    <property type="entry name" value="ALPHA-GLUCOSIDASE"/>
    <property type="match status" value="1"/>
</dbReference>
<gene>
    <name evidence="2" type="ORF">BFJ68_g2502</name>
</gene>
<dbReference type="GO" id="GO:0004553">
    <property type="term" value="F:hydrolase activity, hydrolyzing O-glycosyl compounds"/>
    <property type="evidence" value="ECO:0007669"/>
    <property type="project" value="TreeGrafter"/>
</dbReference>
<dbReference type="Pfam" id="PF13802">
    <property type="entry name" value="Gal_mutarotas_2"/>
    <property type="match status" value="1"/>
</dbReference>
<dbReference type="VEuPathDB" id="FungiDB:FOXG_21891"/>
<protein>
    <recommendedName>
        <fullName evidence="1">Glycoside hydrolase family 31 N-terminal domain-containing protein</fullName>
    </recommendedName>
</protein>
<feature type="domain" description="Glycoside hydrolase family 31 N-terminal" evidence="1">
    <location>
        <begin position="187"/>
        <end position="294"/>
    </location>
</feature>
<dbReference type="VEuPathDB" id="FungiDB:FOIG_02490"/>
<dbReference type="InterPro" id="IPR017853">
    <property type="entry name" value="GH"/>
</dbReference>
<name>A0A420RW48_FUSOX</name>
<dbReference type="CDD" id="cd14752">
    <property type="entry name" value="GH31_N"/>
    <property type="match status" value="1"/>
</dbReference>
<dbReference type="PANTHER" id="PTHR22762:SF120">
    <property type="entry name" value="HETEROGLYCAN GLUCOSIDASE 1"/>
    <property type="match status" value="1"/>
</dbReference>
<dbReference type="VEuPathDB" id="FungiDB:FOZG_06075"/>
<dbReference type="Gene3D" id="2.60.40.1760">
    <property type="entry name" value="glycosyl hydrolase (family 31)"/>
    <property type="match status" value="1"/>
</dbReference>
<dbReference type="EMBL" id="MRCY01000007">
    <property type="protein sequence ID" value="RKL21233.1"/>
    <property type="molecule type" value="Genomic_DNA"/>
</dbReference>
<reference evidence="2 3" key="1">
    <citation type="journal article" date="2018" name="Sci. Rep.">
        <title>Characterisation of pathogen-specific regions and novel effector candidates in Fusarium oxysporum f. sp. cepae.</title>
        <authorList>
            <person name="Armitage A.D."/>
            <person name="Taylor A."/>
            <person name="Sobczyk M.K."/>
            <person name="Baxter L."/>
            <person name="Greenfield B.P."/>
            <person name="Bates H.J."/>
            <person name="Wilson F."/>
            <person name="Jackson A.C."/>
            <person name="Ott S."/>
            <person name="Harrison R.J."/>
            <person name="Clarkson J.P."/>
        </authorList>
    </citation>
    <scope>NUCLEOTIDE SEQUENCE [LARGE SCALE GENOMIC DNA]</scope>
    <source>
        <strain evidence="2 3">Fo_A28</strain>
    </source>
</reference>
<sequence>MATPTDPLNFIPADVFFPTVPNFTKPSEILTVESSASTSPSDPLRYAAHITLKGEPNTHCLVQFASPQIWRVRYNPKYTAVSDYDDFNSRTIVRDTFSSLVDDLQQEYRDSEAWNSHPAQEGWFWKTSFEQKAPDHWVLTLSTRPKSPLVSQTQLSTSSPLHSASSKLKALDADPAFLKTVGIDTVSEYEQIIWQTTDQTFSYQGNPSIGAVNNVVFNIKKPGSAAYLGFGEQGGRTVIKKPTYLNFFFYGLGALDTREPLYHSTPFFLEMNGTPDRKNVTGVMVDNYSQVAIDLGKNDSHTISVATRFNTFDAWILTADDVPRMIWQYTSIVGRPKLKPRFILGHHQACYGYSNEGTVNNVVQRLLVADKRYLDGLPNNQPLCWRYDGGLQNLDPNNVNQRERFADYIGAPDYRDDYNFSENYNSGYPFHGGVSYGTNLGTPGFYPDLNRKAARKKWGEQYQYLFDNGLEFVWQDMTTPAAAKCYGDSLGYFPPPSFT</sequence>
<dbReference type="VEuPathDB" id="FungiDB:FOMG_05925"/>
<dbReference type="InterPro" id="IPR025887">
    <property type="entry name" value="Glyco_hydro_31_N_dom"/>
</dbReference>
<dbReference type="VEuPathDB" id="FungiDB:HZS61_009210"/>
<dbReference type="VEuPathDB" id="FungiDB:FOC4_g10004294"/>
<proteinExistence type="predicted"/>
<dbReference type="InterPro" id="IPR011013">
    <property type="entry name" value="Gal_mutarotase_sf_dom"/>
</dbReference>
<dbReference type="SUPFAM" id="SSF74650">
    <property type="entry name" value="Galactose mutarotase-like"/>
    <property type="match status" value="1"/>
</dbReference>
<organism evidence="2 3">
    <name type="scientific">Fusarium oxysporum</name>
    <name type="common">Fusarium vascular wilt</name>
    <dbReference type="NCBI Taxonomy" id="5507"/>
    <lineage>
        <taxon>Eukaryota</taxon>
        <taxon>Fungi</taxon>
        <taxon>Dikarya</taxon>
        <taxon>Ascomycota</taxon>
        <taxon>Pezizomycotina</taxon>
        <taxon>Sordariomycetes</taxon>
        <taxon>Hypocreomycetidae</taxon>
        <taxon>Hypocreales</taxon>
        <taxon>Nectriaceae</taxon>
        <taxon>Fusarium</taxon>
        <taxon>Fusarium oxysporum species complex</taxon>
    </lineage>
</organism>
<dbReference type="GO" id="GO:0005975">
    <property type="term" value="P:carbohydrate metabolic process"/>
    <property type="evidence" value="ECO:0007669"/>
    <property type="project" value="InterPro"/>
</dbReference>
<dbReference type="SUPFAM" id="SSF51445">
    <property type="entry name" value="(Trans)glycosidases"/>
    <property type="match status" value="1"/>
</dbReference>
<dbReference type="VEuPathDB" id="FungiDB:FOC1_g10007963"/>
<evidence type="ECO:0000313" key="2">
    <source>
        <dbReference type="EMBL" id="RKL21233.1"/>
    </source>
</evidence>
<dbReference type="Gene3D" id="3.20.20.80">
    <property type="entry name" value="Glycosidases"/>
    <property type="match status" value="1"/>
</dbReference>
<evidence type="ECO:0000259" key="1">
    <source>
        <dbReference type="Pfam" id="PF13802"/>
    </source>
</evidence>
<accession>A0A420RW48</accession>
<dbReference type="GO" id="GO:0030246">
    <property type="term" value="F:carbohydrate binding"/>
    <property type="evidence" value="ECO:0007669"/>
    <property type="project" value="InterPro"/>
</dbReference>
<evidence type="ECO:0000313" key="3">
    <source>
        <dbReference type="Proteomes" id="UP000285860"/>
    </source>
</evidence>
<dbReference type="Proteomes" id="UP000285860">
    <property type="component" value="Unassembled WGS sequence"/>
</dbReference>
<comment type="caution">
    <text evidence="2">The sequence shown here is derived from an EMBL/GenBank/DDBJ whole genome shotgun (WGS) entry which is preliminary data.</text>
</comment>
<dbReference type="VEuPathDB" id="FungiDB:FOIG_16465"/>
<dbReference type="AlphaFoldDB" id="A0A420RW48"/>